<keyword evidence="7" id="KW-1185">Reference proteome</keyword>
<evidence type="ECO:0000313" key="7">
    <source>
        <dbReference type="Proteomes" id="UP000682356"/>
    </source>
</evidence>
<keyword evidence="4" id="KW-1160">Virus entry into host cell</keyword>
<keyword evidence="1" id="KW-0945">Host-virus interaction</keyword>
<evidence type="ECO:0000256" key="3">
    <source>
        <dbReference type="ARBA" id="ARBA00023104"/>
    </source>
</evidence>
<keyword evidence="3" id="KW-0946">Virion</keyword>
<proteinExistence type="inferred from homology"/>
<dbReference type="GeneID" id="80400300"/>
<dbReference type="RefSeq" id="YP_010770771.1">
    <property type="nucleotide sequence ID" value="NC_074386.1"/>
</dbReference>
<dbReference type="EMBL" id="BK013659">
    <property type="protein sequence ID" value="DAD50899.1"/>
    <property type="molecule type" value="Genomic_RNA"/>
</dbReference>
<gene>
    <name evidence="6" type="primary">SRR5467091_10_1</name>
</gene>
<keyword evidence="3" id="KW-1175">Viral attachment to host cell pilus</keyword>
<dbReference type="InterPro" id="IPR005563">
    <property type="entry name" value="A_protein"/>
</dbReference>
<organism evidence="6 7">
    <name type="scientific">ssRNA phage SRR5467091_10</name>
    <dbReference type="NCBI Taxonomy" id="2786460"/>
    <lineage>
        <taxon>Viruses</taxon>
        <taxon>Riboviria</taxon>
        <taxon>Orthornavirae</taxon>
        <taxon>Lenarviricota</taxon>
        <taxon>Leviviricetes</taxon>
        <taxon>Timlovirales</taxon>
        <taxon>Steitzviridae</taxon>
        <taxon>Huylevirus</taxon>
        <taxon>Huylevirus limihabitans</taxon>
    </lineage>
</organism>
<comment type="similarity">
    <text evidence="5">Belongs to the Leviviricetes maturation protein family.</text>
</comment>
<name>A0A8S5L0D4_9VIRU</name>
<dbReference type="GO" id="GO:0039666">
    <property type="term" value="P:virion attachment to host cell pilus"/>
    <property type="evidence" value="ECO:0007669"/>
    <property type="project" value="UniProtKB-KW"/>
</dbReference>
<protein>
    <submittedName>
        <fullName evidence="6">Maturation protein</fullName>
    </submittedName>
</protein>
<accession>A0A8S5L0D4</accession>
<evidence type="ECO:0000256" key="5">
    <source>
        <dbReference type="ARBA" id="ARBA00035110"/>
    </source>
</evidence>
<evidence type="ECO:0000256" key="2">
    <source>
        <dbReference type="ARBA" id="ARBA00022804"/>
    </source>
</evidence>
<evidence type="ECO:0000256" key="4">
    <source>
        <dbReference type="ARBA" id="ARBA00023296"/>
    </source>
</evidence>
<keyword evidence="2" id="KW-1161">Viral attachment to host cell</keyword>
<evidence type="ECO:0000256" key="1">
    <source>
        <dbReference type="ARBA" id="ARBA00022581"/>
    </source>
</evidence>
<sequence length="502" mass="55408">MPLGHQERFHYGERASSFGKVGSTPWSYSGSPLIGYDMLYTYRSGKRSKELNTKGSYNSYVRSGSIADQIRRRNEYLNMMIKETLEPTTGSPSVFSTTDSGHPFASYKVRAQQPYGRLRSTVISNGNVSEWDVVPSGLYPFPTLSDPFGSASYDSGPLSRSTYFPWPTYLFGGGSVSVSRQVVSNAVKNALSSGLIAGSNPWAPKASLATTILELAFGSVPTVLRNLRDYFAQLQSLKKTAGSDWLNVQFGWVPLISDIQDAVGVLFKLHMLLYGSEERRRFRDGKIGTWGRMSESSTTSIRTLYWTNPIAPAIDNTTTMKGRTGSVGEAPGALPSTGTRVSRTTRITADFRFSARFHRGARPGRREVYYLNEAEKLLGLEITPAVLWELAPWSWLMDWGSNLGSVAENLSQLDWSNVLLDYAYLTTCVTTDMSIGITLPSDTWTIGSVSQKMLSGRYIGQHVSSVEKIREQASPYGFSVSWEGLSPFQLSILAALGMSRGR</sequence>
<dbReference type="KEGG" id="vg:80400300"/>
<reference evidence="6" key="1">
    <citation type="submission" date="2020-09" db="EMBL/GenBank/DDBJ databases">
        <title>Leviviricetes taxonomy.</title>
        <authorList>
            <person name="Stockdale S.R."/>
            <person name="Callanan J."/>
            <person name="Adriaenssens E.M."/>
            <person name="Kuhn J.H."/>
            <person name="Rumnieks J."/>
            <person name="Shkoporov A."/>
            <person name="Draper L.A."/>
            <person name="Ross P."/>
            <person name="Hill C."/>
        </authorList>
    </citation>
    <scope>NUCLEOTIDE SEQUENCE</scope>
</reference>
<dbReference type="Pfam" id="PF03863">
    <property type="entry name" value="Phage_mat-A"/>
    <property type="match status" value="1"/>
</dbReference>
<dbReference type="Proteomes" id="UP000682356">
    <property type="component" value="Segment"/>
</dbReference>
<evidence type="ECO:0000313" key="6">
    <source>
        <dbReference type="EMBL" id="DAD50899.1"/>
    </source>
</evidence>